<dbReference type="GO" id="GO:0042470">
    <property type="term" value="C:melanosome"/>
    <property type="evidence" value="ECO:0007669"/>
    <property type="project" value="UniProtKB-SubCell"/>
</dbReference>
<evidence type="ECO:0000256" key="5">
    <source>
        <dbReference type="ARBA" id="ARBA00022781"/>
    </source>
</evidence>
<dbReference type="Pfam" id="PF01496">
    <property type="entry name" value="V_ATPase_I"/>
    <property type="match status" value="2"/>
</dbReference>
<dbReference type="GO" id="GO:0030672">
    <property type="term" value="C:synaptic vesicle membrane"/>
    <property type="evidence" value="ECO:0007669"/>
    <property type="project" value="UniProtKB-SubCell"/>
</dbReference>
<keyword evidence="4 9" id="KW-0812">Transmembrane</keyword>
<evidence type="ECO:0000256" key="4">
    <source>
        <dbReference type="ARBA" id="ARBA00022692"/>
    </source>
</evidence>
<keyword evidence="5 9" id="KW-0375">Hydrogen ion transport</keyword>
<proteinExistence type="inferred from homology"/>
<keyword evidence="8 9" id="KW-0472">Membrane</keyword>
<dbReference type="InterPro" id="IPR002490">
    <property type="entry name" value="V-ATPase_116kDa_su"/>
</dbReference>
<evidence type="ECO:0000313" key="11">
    <source>
        <dbReference type="Ensembl" id="ENSGMOP00000029079.1"/>
    </source>
</evidence>
<organism evidence="11 12">
    <name type="scientific">Gadus morhua</name>
    <name type="common">Atlantic cod</name>
    <dbReference type="NCBI Taxonomy" id="8049"/>
    <lineage>
        <taxon>Eukaryota</taxon>
        <taxon>Metazoa</taxon>
        <taxon>Chordata</taxon>
        <taxon>Craniata</taxon>
        <taxon>Vertebrata</taxon>
        <taxon>Euteleostomi</taxon>
        <taxon>Actinopterygii</taxon>
        <taxon>Neopterygii</taxon>
        <taxon>Teleostei</taxon>
        <taxon>Neoteleostei</taxon>
        <taxon>Acanthomorphata</taxon>
        <taxon>Zeiogadaria</taxon>
        <taxon>Gadariae</taxon>
        <taxon>Gadiformes</taxon>
        <taxon>Gadoidei</taxon>
        <taxon>Gadidae</taxon>
        <taxon>Gadus</taxon>
    </lineage>
</organism>
<evidence type="ECO:0000256" key="10">
    <source>
        <dbReference type="SAM" id="Coils"/>
    </source>
</evidence>
<evidence type="ECO:0000256" key="9">
    <source>
        <dbReference type="RuleBase" id="RU361189"/>
    </source>
</evidence>
<dbReference type="PANTHER" id="PTHR11629">
    <property type="entry name" value="VACUOLAR PROTON ATPASES"/>
    <property type="match status" value="1"/>
</dbReference>
<feature type="transmembrane region" description="Helical" evidence="9">
    <location>
        <begin position="706"/>
        <end position="727"/>
    </location>
</feature>
<dbReference type="GO" id="GO:0030665">
    <property type="term" value="C:clathrin-coated vesicle membrane"/>
    <property type="evidence" value="ECO:0007669"/>
    <property type="project" value="UniProtKB-SubCell"/>
</dbReference>
<sequence length="772" mass="88354">MGDLFRSEEMTLAQLFLQSEAAYCCVSELGEIGMVQFRDLNPDVNVFQRKFVNEVRRCEEMDRKLRFVEKEIKRAHIGVIDTGENPEVPFPRDMIDLEATFEKLENELKEINTNQEALKKNFLELTELKHILRRTQQFFDEHLFSLLFACHRFVAGVIGRERIPTFERMLWRVCRGNVFLKQADIEDPLEDPASGDQVYKSVFIIFFQGDQLKNRVRKICEGFRASLYPCPETPQERKEMAAGVNARIDDLQMVLNQTEDHRQRVLQAAAKSVRVWFIKVRKMKAIYHTLNLCNIDVTQKCLIAEVWCPISDLDSIQFALRRGTEKSGSTVPSILNRMQTKQTPPTYNKTNKFTSGFQNIVDAYGVGNYREMNPAPYTIITFPFLFAVMFGDMGHGALMTCAALYLVLRESRLAAQKNDNEMFCMVFAGRYIILLMGLFSIYTGIIYNDCFSKSLNVFGSGWSVRPMFDENKLLQLDPVVEGVFKGPYPLGIDPIWNIAANKLTFLNSFKMKMSVILGVIHMLFGIILSLFNHLYFNKPLNIYFGFIPEIVFMVSLFGYLVLLVFYKWLAYDASNSRTAPSILIAFINMFLFSYSDGSAQLYTGQQALQSFLVVIALMCVPCMLVVKPLILRRQYLWRKNLVWRHDLCPPPPGPQNMLLLMGGLCCPWKNFEVTYFNFGDVAVIQAIHTIEYCLGCISNTASYLRLWALSLAHAQLSEVLWTMVLKFGLSSASFGGAPLLFILFAAFAVLTVCILLVMEGLSAFLHALRLHW</sequence>
<dbReference type="GO" id="GO:0051117">
    <property type="term" value="F:ATPase binding"/>
    <property type="evidence" value="ECO:0007669"/>
    <property type="project" value="TreeGrafter"/>
</dbReference>
<feature type="transmembrane region" description="Helical" evidence="9">
    <location>
        <begin position="739"/>
        <end position="768"/>
    </location>
</feature>
<feature type="transmembrane region" description="Helical" evidence="9">
    <location>
        <begin position="379"/>
        <end position="408"/>
    </location>
</feature>
<reference evidence="11" key="1">
    <citation type="submission" date="2025-08" db="UniProtKB">
        <authorList>
            <consortium name="Ensembl"/>
        </authorList>
    </citation>
    <scope>IDENTIFICATION</scope>
</reference>
<gene>
    <name evidence="11" type="primary">ATP6V0A1</name>
</gene>
<comment type="function">
    <text evidence="9">Essential component of the vacuolar proton pump (V-ATPase), a multimeric enzyme that catalyzes the translocation of protons across the membranes. Required for assembly and activity of the V-ATPase.</text>
</comment>
<dbReference type="InterPro" id="IPR026028">
    <property type="entry name" value="V-type_ATPase_116kDa_su_euka"/>
</dbReference>
<dbReference type="Ensembl" id="ENSGMOT00000031911.1">
    <property type="protein sequence ID" value="ENSGMOP00000029079.1"/>
    <property type="gene ID" value="ENSGMOG00000014893.2"/>
</dbReference>
<name>A0A8C5AAJ3_GADMO</name>
<evidence type="ECO:0000256" key="7">
    <source>
        <dbReference type="ARBA" id="ARBA00023065"/>
    </source>
</evidence>
<dbReference type="GO" id="GO:0005886">
    <property type="term" value="C:plasma membrane"/>
    <property type="evidence" value="ECO:0007669"/>
    <property type="project" value="TreeGrafter"/>
</dbReference>
<keyword evidence="7 9" id="KW-0406">Ion transport</keyword>
<evidence type="ECO:0000256" key="6">
    <source>
        <dbReference type="ARBA" id="ARBA00022989"/>
    </source>
</evidence>
<dbReference type="PIRSF" id="PIRSF001293">
    <property type="entry name" value="ATP6V0A1"/>
    <property type="match status" value="1"/>
</dbReference>
<keyword evidence="3 9" id="KW-0813">Transport</keyword>
<feature type="transmembrane region" description="Helical" evidence="9">
    <location>
        <begin position="607"/>
        <end position="630"/>
    </location>
</feature>
<dbReference type="Proteomes" id="UP000694546">
    <property type="component" value="Chromosome 2"/>
</dbReference>
<dbReference type="GeneTree" id="ENSGT00950000182881"/>
<comment type="similarity">
    <text evidence="2 9">Belongs to the V-ATPase 116 kDa subunit family.</text>
</comment>
<keyword evidence="10" id="KW-0175">Coiled coil</keyword>
<comment type="subcellular location">
    <subcellularLocation>
        <location evidence="1">Membrane</location>
        <topology evidence="1">Multi-pass membrane protein</topology>
    </subcellularLocation>
</comment>
<dbReference type="GO" id="GO:0007035">
    <property type="term" value="P:vacuolar acidification"/>
    <property type="evidence" value="ECO:0007669"/>
    <property type="project" value="TreeGrafter"/>
</dbReference>
<accession>A0A8C5AAJ3</accession>
<evidence type="ECO:0000256" key="3">
    <source>
        <dbReference type="ARBA" id="ARBA00022448"/>
    </source>
</evidence>
<dbReference type="AlphaFoldDB" id="A0A8C5AAJ3"/>
<reference evidence="11" key="2">
    <citation type="submission" date="2025-09" db="UniProtKB">
        <authorList>
            <consortium name="Ensembl"/>
        </authorList>
    </citation>
    <scope>IDENTIFICATION</scope>
</reference>
<evidence type="ECO:0000256" key="1">
    <source>
        <dbReference type="ARBA" id="ARBA00004141"/>
    </source>
</evidence>
<feature type="transmembrane region" description="Helical" evidence="9">
    <location>
        <begin position="428"/>
        <end position="447"/>
    </location>
</feature>
<protein>
    <recommendedName>
        <fullName evidence="9">V-type proton ATPase subunit a</fullName>
    </recommendedName>
</protein>
<evidence type="ECO:0000256" key="8">
    <source>
        <dbReference type="ARBA" id="ARBA00023136"/>
    </source>
</evidence>
<feature type="transmembrane region" description="Helical" evidence="9">
    <location>
        <begin position="515"/>
        <end position="536"/>
    </location>
</feature>
<feature type="coiled-coil region" evidence="10">
    <location>
        <begin position="94"/>
        <end position="121"/>
    </location>
</feature>
<feature type="transmembrane region" description="Helical" evidence="9">
    <location>
        <begin position="542"/>
        <end position="566"/>
    </location>
</feature>
<evidence type="ECO:0000313" key="12">
    <source>
        <dbReference type="Proteomes" id="UP000694546"/>
    </source>
</evidence>
<dbReference type="GO" id="GO:0046961">
    <property type="term" value="F:proton-transporting ATPase activity, rotational mechanism"/>
    <property type="evidence" value="ECO:0007669"/>
    <property type="project" value="InterPro"/>
</dbReference>
<evidence type="ECO:0000256" key="2">
    <source>
        <dbReference type="ARBA" id="ARBA00009904"/>
    </source>
</evidence>
<keyword evidence="12" id="KW-1185">Reference proteome</keyword>
<dbReference type="PANTHER" id="PTHR11629:SF91">
    <property type="entry name" value="V-TYPE PROTON ATPASE SUBUNIT A"/>
    <property type="match status" value="1"/>
</dbReference>
<keyword evidence="6 9" id="KW-1133">Transmembrane helix</keyword>
<dbReference type="GO" id="GO:0000220">
    <property type="term" value="C:vacuolar proton-transporting V-type ATPase, V0 domain"/>
    <property type="evidence" value="ECO:0007669"/>
    <property type="project" value="InterPro"/>
</dbReference>